<comment type="caution">
    <text evidence="2">The sequence shown here is derived from an EMBL/GenBank/DDBJ whole genome shotgun (WGS) entry which is preliminary data.</text>
</comment>
<dbReference type="EMBL" id="JASMWN010000007">
    <property type="protein sequence ID" value="MDU9004441.1"/>
    <property type="molecule type" value="Genomic_DNA"/>
</dbReference>
<proteinExistence type="predicted"/>
<evidence type="ECO:0000313" key="3">
    <source>
        <dbReference type="Proteomes" id="UP001255416"/>
    </source>
</evidence>
<evidence type="ECO:0000256" key="1">
    <source>
        <dbReference type="SAM" id="SignalP"/>
    </source>
</evidence>
<evidence type="ECO:0000313" key="2">
    <source>
        <dbReference type="EMBL" id="MDU9004441.1"/>
    </source>
</evidence>
<organism evidence="2 3">
    <name type="scientific">Sedimentitalea todarodis</name>
    <dbReference type="NCBI Taxonomy" id="1631240"/>
    <lineage>
        <taxon>Bacteria</taxon>
        <taxon>Pseudomonadati</taxon>
        <taxon>Pseudomonadota</taxon>
        <taxon>Alphaproteobacteria</taxon>
        <taxon>Rhodobacterales</taxon>
        <taxon>Paracoccaceae</taxon>
        <taxon>Sedimentitalea</taxon>
    </lineage>
</organism>
<gene>
    <name evidence="2" type="ORF">QO231_11320</name>
</gene>
<accession>A0ABU3VE52</accession>
<protein>
    <submittedName>
        <fullName evidence="2">Uncharacterized protein</fullName>
    </submittedName>
</protein>
<sequence>MIKLIGIALSLCVASTAQAEILASYYTTIGPADRVNSSGAPLTDFGAILQQDRANAHRFGRPNPGDERDPFFGVRKMRAAIPTLFARGGNGGDYWRIQANSPYDITILVFICGSGGRPAYLKVNPADGDGYSGC</sequence>
<keyword evidence="3" id="KW-1185">Reference proteome</keyword>
<feature type="chain" id="PRO_5046118344" evidence="1">
    <location>
        <begin position="20"/>
        <end position="134"/>
    </location>
</feature>
<name>A0ABU3VE52_9RHOB</name>
<keyword evidence="1" id="KW-0732">Signal</keyword>
<dbReference type="RefSeq" id="WP_316776158.1">
    <property type="nucleotide sequence ID" value="NZ_JASMWN010000007.1"/>
</dbReference>
<reference evidence="3" key="1">
    <citation type="submission" date="2023-05" db="EMBL/GenBank/DDBJ databases">
        <title>Sedimentitalea sp. nov. JM2-8.</title>
        <authorList>
            <person name="Huang J."/>
        </authorList>
    </citation>
    <scope>NUCLEOTIDE SEQUENCE [LARGE SCALE GENOMIC DNA]</scope>
    <source>
        <strain evidence="3">KHS03</strain>
    </source>
</reference>
<dbReference type="Proteomes" id="UP001255416">
    <property type="component" value="Unassembled WGS sequence"/>
</dbReference>
<feature type="signal peptide" evidence="1">
    <location>
        <begin position="1"/>
        <end position="19"/>
    </location>
</feature>